<keyword evidence="6 11" id="KW-0067">ATP-binding</keyword>
<dbReference type="InterPro" id="IPR008271">
    <property type="entry name" value="Ser/Thr_kinase_AS"/>
</dbReference>
<evidence type="ECO:0000256" key="11">
    <source>
        <dbReference type="PROSITE-ProRule" id="PRU10141"/>
    </source>
</evidence>
<gene>
    <name evidence="15" type="ORF">CL6EHI_048410</name>
</gene>
<evidence type="ECO:0000256" key="9">
    <source>
        <dbReference type="PIRSR" id="PIRSR000615-1"/>
    </source>
</evidence>
<name>A0A5K1UJE2_ENTHI</name>
<dbReference type="VEuPathDB" id="AmoebaDB:KM1_158790"/>
<keyword evidence="3" id="KW-0808">Transferase</keyword>
<feature type="binding site" evidence="11">
    <location>
        <position position="39"/>
    </location>
    <ligand>
        <name>ATP</name>
        <dbReference type="ChEBI" id="CHEBI:30616"/>
    </ligand>
</feature>
<dbReference type="VEuPathDB" id="AmoebaDB:EHI5A_129160"/>
<feature type="active site" description="Proton acceptor" evidence="9">
    <location>
        <position position="130"/>
    </location>
</feature>
<dbReference type="GO" id="GO:0004674">
    <property type="term" value="F:protein serine/threonine kinase activity"/>
    <property type="evidence" value="ECO:0007669"/>
    <property type="project" value="UniProtKB-KW"/>
</dbReference>
<dbReference type="PROSITE" id="PS00108">
    <property type="entry name" value="PROTEIN_KINASE_ST"/>
    <property type="match status" value="1"/>
</dbReference>
<keyword evidence="10" id="KW-0460">Magnesium</keyword>
<accession>A0A5K1UJE2</accession>
<reference evidence="15 16" key="1">
    <citation type="submission" date="2016-05" db="EMBL/GenBank/DDBJ databases">
        <title>First whole genome sequencing of Entamoeba histolytica HM1:IMSS-clone-6.</title>
        <authorList>
            <person name="Mukherjee Avik.K."/>
            <person name="Izumyama S."/>
            <person name="Nakada-Tsukui K."/>
            <person name="Nozaki T."/>
        </authorList>
    </citation>
    <scope>NUCLEOTIDE SEQUENCE [LARGE SCALE GENOMIC DNA]</scope>
    <source>
        <strain evidence="15 16">HM1:IMSS clone 6</strain>
    </source>
</reference>
<comment type="catalytic activity">
    <reaction evidence="8">
        <text>L-seryl-[protein] + ATP = O-phospho-L-seryl-[protein] + ADP + H(+)</text>
        <dbReference type="Rhea" id="RHEA:17989"/>
        <dbReference type="Rhea" id="RHEA-COMP:9863"/>
        <dbReference type="Rhea" id="RHEA-COMP:11604"/>
        <dbReference type="ChEBI" id="CHEBI:15378"/>
        <dbReference type="ChEBI" id="CHEBI:29999"/>
        <dbReference type="ChEBI" id="CHEBI:30616"/>
        <dbReference type="ChEBI" id="CHEBI:83421"/>
        <dbReference type="ChEBI" id="CHEBI:456216"/>
        <dbReference type="EC" id="2.7.11.1"/>
    </reaction>
</comment>
<dbReference type="InterPro" id="IPR011009">
    <property type="entry name" value="Kinase-like_dom_sf"/>
</dbReference>
<sequence>MMSQPRSQTYKIYKKLGQGGYGQVYLGKDSSGRQVVVKKIAIDTDNREKAMNEVKIMKKVNHNNVIHFIDSFVNKKNLIIVMEYARGGDLSRFIKKRMGDLISEDLVWNIFLQITFGLRYLHSIRILHRDMKTQNVFLMADGTVKIGDFGIGRMLSEKEQIANTVIGTPYYLSPEICEGIPYDYKSDMWSLGCILYELCTLTRAFCGSNVADVIRKILKVNPPKIPEIYSSTIQMIVDNLLSKTASSRMSADDICNLPTVKIIINDMFDVKGMTTIIFDEMNQKQEMSHEEPTGNTDKGLQKSINSSTPSPKEDHSELTREILKEVPDFESKKDIIEAFDRLGFEIKNYDCTGDMSILNAEKEEIIAKIQKERGEEFWVIFGQLLNYSDTLPKFFKENKIDTNCLDLIVDLLRIEMKKNRIEAKISEEKFKKQKEQEEEFERIKREVEDAERREFERSQQTPQREFNENPRFTDGYSEEINRRL</sequence>
<dbReference type="EC" id="2.7.11.1" evidence="1"/>
<evidence type="ECO:0000256" key="13">
    <source>
        <dbReference type="SAM" id="MobiDB-lite"/>
    </source>
</evidence>
<feature type="region of interest" description="Disordered" evidence="13">
    <location>
        <begin position="284"/>
        <end position="317"/>
    </location>
</feature>
<dbReference type="PANTHER" id="PTHR44899:SF3">
    <property type="entry name" value="SERINE_THREONINE-PROTEIN KINASE NEK1"/>
    <property type="match status" value="1"/>
</dbReference>
<comment type="catalytic activity">
    <reaction evidence="7">
        <text>L-threonyl-[protein] + ATP = O-phospho-L-threonyl-[protein] + ADP + H(+)</text>
        <dbReference type="Rhea" id="RHEA:46608"/>
        <dbReference type="Rhea" id="RHEA-COMP:11060"/>
        <dbReference type="Rhea" id="RHEA-COMP:11605"/>
        <dbReference type="ChEBI" id="CHEBI:15378"/>
        <dbReference type="ChEBI" id="CHEBI:30013"/>
        <dbReference type="ChEBI" id="CHEBI:30616"/>
        <dbReference type="ChEBI" id="CHEBI:61977"/>
        <dbReference type="ChEBI" id="CHEBI:456216"/>
        <dbReference type="EC" id="2.7.11.1"/>
    </reaction>
</comment>
<dbReference type="Pfam" id="PF00069">
    <property type="entry name" value="Pkinase"/>
    <property type="match status" value="1"/>
</dbReference>
<dbReference type="PROSITE" id="PS50011">
    <property type="entry name" value="PROTEIN_KINASE_DOM"/>
    <property type="match status" value="1"/>
</dbReference>
<keyword evidence="4 11" id="KW-0547">Nucleotide-binding</keyword>
<evidence type="ECO:0000256" key="4">
    <source>
        <dbReference type="ARBA" id="ARBA00022741"/>
    </source>
</evidence>
<comment type="caution">
    <text evidence="15">The sequence shown here is derived from an EMBL/GenBank/DDBJ whole genome shotgun (WGS) entry which is preliminary data.</text>
</comment>
<dbReference type="Gene3D" id="1.10.510.10">
    <property type="entry name" value="Transferase(Phosphotransferase) domain 1"/>
    <property type="match status" value="1"/>
</dbReference>
<dbReference type="AlphaFoldDB" id="A0A5K1UJE2"/>
<organism evidence="15 16">
    <name type="scientific">Entamoeba histolytica</name>
    <dbReference type="NCBI Taxonomy" id="5759"/>
    <lineage>
        <taxon>Eukaryota</taxon>
        <taxon>Amoebozoa</taxon>
        <taxon>Evosea</taxon>
        <taxon>Archamoebae</taxon>
        <taxon>Mastigamoebida</taxon>
        <taxon>Entamoebidae</taxon>
        <taxon>Entamoeba</taxon>
    </lineage>
</organism>
<comment type="similarity">
    <text evidence="12">Belongs to the protein kinase superfamily.</text>
</comment>
<feature type="domain" description="Protein kinase" evidence="14">
    <location>
        <begin position="10"/>
        <end position="260"/>
    </location>
</feature>
<feature type="binding site" evidence="10">
    <location>
        <position position="135"/>
    </location>
    <ligand>
        <name>Mg(2+)</name>
        <dbReference type="ChEBI" id="CHEBI:18420"/>
    </ligand>
</feature>
<keyword evidence="10" id="KW-0479">Metal-binding</keyword>
<evidence type="ECO:0000256" key="5">
    <source>
        <dbReference type="ARBA" id="ARBA00022777"/>
    </source>
</evidence>
<evidence type="ECO:0000259" key="14">
    <source>
        <dbReference type="PROSITE" id="PS50011"/>
    </source>
</evidence>
<evidence type="ECO:0000256" key="1">
    <source>
        <dbReference type="ARBA" id="ARBA00012513"/>
    </source>
</evidence>
<keyword evidence="5 15" id="KW-0418">Kinase</keyword>
<evidence type="ECO:0000256" key="2">
    <source>
        <dbReference type="ARBA" id="ARBA00022527"/>
    </source>
</evidence>
<dbReference type="VEuPathDB" id="AmoebaDB:EHI8A_089150"/>
<evidence type="ECO:0000313" key="15">
    <source>
        <dbReference type="EMBL" id="GAT99230.1"/>
    </source>
</evidence>
<dbReference type="VEuPathDB" id="AmoebaDB:EHI7A_086060"/>
<dbReference type="GO" id="GO:0046872">
    <property type="term" value="F:metal ion binding"/>
    <property type="evidence" value="ECO:0007669"/>
    <property type="project" value="UniProtKB-KW"/>
</dbReference>
<dbReference type="InterPro" id="IPR017441">
    <property type="entry name" value="Protein_kinase_ATP_BS"/>
</dbReference>
<dbReference type="InterPro" id="IPR000719">
    <property type="entry name" value="Prot_kinase_dom"/>
</dbReference>
<dbReference type="SUPFAM" id="SSF56112">
    <property type="entry name" value="Protein kinase-like (PK-like)"/>
    <property type="match status" value="1"/>
</dbReference>
<dbReference type="GO" id="GO:0005524">
    <property type="term" value="F:ATP binding"/>
    <property type="evidence" value="ECO:0007669"/>
    <property type="project" value="UniProtKB-UniRule"/>
</dbReference>
<feature type="region of interest" description="Disordered" evidence="13">
    <location>
        <begin position="449"/>
        <end position="484"/>
    </location>
</feature>
<evidence type="ECO:0000256" key="8">
    <source>
        <dbReference type="ARBA" id="ARBA00048679"/>
    </source>
</evidence>
<protein>
    <recommendedName>
        <fullName evidence="1">non-specific serine/threonine protein kinase</fullName>
        <ecNumber evidence="1">2.7.11.1</ecNumber>
    </recommendedName>
</protein>
<feature type="binding site" evidence="10">
    <location>
        <position position="148"/>
    </location>
    <ligand>
        <name>Mg(2+)</name>
        <dbReference type="ChEBI" id="CHEBI:18420"/>
    </ligand>
</feature>
<dbReference type="EMBL" id="BDEQ01000001">
    <property type="protein sequence ID" value="GAT99230.1"/>
    <property type="molecule type" value="Genomic_DNA"/>
</dbReference>
<evidence type="ECO:0000256" key="3">
    <source>
        <dbReference type="ARBA" id="ARBA00022679"/>
    </source>
</evidence>
<evidence type="ECO:0000313" key="16">
    <source>
        <dbReference type="Proteomes" id="UP000078387"/>
    </source>
</evidence>
<dbReference type="SMART" id="SM00220">
    <property type="entry name" value="S_TKc"/>
    <property type="match status" value="1"/>
</dbReference>
<dbReference type="CDD" id="cd08215">
    <property type="entry name" value="STKc_Nek"/>
    <property type="match status" value="1"/>
</dbReference>
<dbReference type="OMA" id="FESKKHI"/>
<evidence type="ECO:0000256" key="10">
    <source>
        <dbReference type="PIRSR" id="PIRSR000615-3"/>
    </source>
</evidence>
<dbReference type="PROSITE" id="PS00107">
    <property type="entry name" value="PROTEIN_KINASE_ATP"/>
    <property type="match status" value="1"/>
</dbReference>
<dbReference type="FunFam" id="1.10.510.10:FF:001362">
    <property type="entry name" value="Serine/threonine protein kinase, putative"/>
    <property type="match status" value="1"/>
</dbReference>
<evidence type="ECO:0000256" key="12">
    <source>
        <dbReference type="RuleBase" id="RU000304"/>
    </source>
</evidence>
<dbReference type="Proteomes" id="UP000078387">
    <property type="component" value="Unassembled WGS sequence"/>
</dbReference>
<dbReference type="VEuPathDB" id="AmoebaDB:EHI_048410"/>
<feature type="compositionally biased region" description="Polar residues" evidence="13">
    <location>
        <begin position="293"/>
        <end position="310"/>
    </location>
</feature>
<proteinExistence type="inferred from homology"/>
<dbReference type="InterPro" id="IPR051131">
    <property type="entry name" value="NEK_Ser/Thr_kinase_NIMA"/>
</dbReference>
<evidence type="ECO:0000256" key="7">
    <source>
        <dbReference type="ARBA" id="ARBA00047899"/>
    </source>
</evidence>
<dbReference type="PANTHER" id="PTHR44899">
    <property type="entry name" value="CAMK FAMILY PROTEIN KINASE"/>
    <property type="match status" value="1"/>
</dbReference>
<keyword evidence="2 12" id="KW-0723">Serine/threonine-protein kinase</keyword>
<evidence type="ECO:0000256" key="6">
    <source>
        <dbReference type="ARBA" id="ARBA00022840"/>
    </source>
</evidence>